<accession>A0A1C3KDN9</accession>
<dbReference type="AlphaFoldDB" id="A0A1C3KDN9"/>
<evidence type="ECO:0000313" key="1">
    <source>
        <dbReference type="EMBL" id="SBT71705.1"/>
    </source>
</evidence>
<dbReference type="VEuPathDB" id="PlasmoDB:PmUG01_10027600"/>
<dbReference type="Proteomes" id="UP000219799">
    <property type="component" value="Chromosome 10"/>
</dbReference>
<evidence type="ECO:0000313" key="2">
    <source>
        <dbReference type="Proteomes" id="UP000219799"/>
    </source>
</evidence>
<protein>
    <recommendedName>
        <fullName evidence="3">RAP protein</fullName>
    </recommendedName>
</protein>
<proteinExistence type="predicted"/>
<sequence>MRKISRLLVRKLNPSVNLNRINSAHLLKHLENVCEHIFEVGRYNIQKPLRPGYYNRLLHGKEKGTGRKRKVNYIVKNVERNNKLFQQVYQYFDKAKVLLPEFGPTGILRLLYALLKIRNFDFEKNKRKKATILKYIEYYILRSSIHDEIYNFWKHITLNDIVLLFKMFIKNNYFSYELINKLINEVINNVKYSVPSDLVIFLCTYHVYKSKIKFKRYKIREVCLSENSLKMFYKNVIRNNSFDITNKEMCNFITLFSLYGKNIPLNERVEIYKKSVAHIKKTKFTYSPDHVKNFIISFFRIHNFIQKTSYHNSSTYSNVSTPNEFLKILFELYNKRNIDVKVEEELYILDKSLKNCYYDYDSLDNIIFNIKNNISHLNNKNKIKFINLVAKLRNVYNTGEQGITLITSKTKFIDVMLRQILSDCVSFINMKYKLVPWSFRHVLLRHQLYSQIHMRALPNKCELGV</sequence>
<gene>
    <name evidence="1" type="primary">PmlGA01_100018500</name>
    <name evidence="1" type="ORF">PMLGA01_100018500</name>
</gene>
<dbReference type="EMBL" id="LT594498">
    <property type="protein sequence ID" value="SBT71705.1"/>
    <property type="molecule type" value="Genomic_DNA"/>
</dbReference>
<name>A0A1C3KDN9_PLAMA</name>
<evidence type="ECO:0008006" key="3">
    <source>
        <dbReference type="Google" id="ProtNLM"/>
    </source>
</evidence>
<reference evidence="1 2" key="1">
    <citation type="submission" date="2016-06" db="EMBL/GenBank/DDBJ databases">
        <authorList>
            <consortium name="Pathogen Informatics"/>
        </authorList>
    </citation>
    <scope>NUCLEOTIDE SEQUENCE [LARGE SCALE GENOMIC DNA]</scope>
    <source>
        <strain evidence="1">PmlGA01</strain>
    </source>
</reference>
<organism evidence="1 2">
    <name type="scientific">Plasmodium malariae</name>
    <dbReference type="NCBI Taxonomy" id="5858"/>
    <lineage>
        <taxon>Eukaryota</taxon>
        <taxon>Sar</taxon>
        <taxon>Alveolata</taxon>
        <taxon>Apicomplexa</taxon>
        <taxon>Aconoidasida</taxon>
        <taxon>Haemosporida</taxon>
        <taxon>Plasmodiidae</taxon>
        <taxon>Plasmodium</taxon>
        <taxon>Plasmodium (Plasmodium)</taxon>
    </lineage>
</organism>